<keyword evidence="3" id="KW-1003">Cell membrane</keyword>
<dbReference type="AlphaFoldDB" id="A0A2W7GPS6"/>
<evidence type="ECO:0000256" key="8">
    <source>
        <dbReference type="ARBA" id="ARBA00023288"/>
    </source>
</evidence>
<comment type="subcellular location">
    <subcellularLocation>
        <location evidence="1">Cell membrane</location>
        <topology evidence="1">Lipid-anchor</topology>
    </subcellularLocation>
</comment>
<reference evidence="12 13" key="1">
    <citation type="submission" date="2018-06" db="EMBL/GenBank/DDBJ databases">
        <title>Genomic Encyclopedia of Archaeal and Bacterial Type Strains, Phase II (KMG-II): from individual species to whole genera.</title>
        <authorList>
            <person name="Goeker M."/>
        </authorList>
    </citation>
    <scope>NUCLEOTIDE SEQUENCE [LARGE SCALE GENOMIC DNA]</scope>
    <source>
        <strain evidence="12 13">ATCC 51348</strain>
    </source>
</reference>
<evidence type="ECO:0000313" key="12">
    <source>
        <dbReference type="EMBL" id="PZV99892.1"/>
    </source>
</evidence>
<dbReference type="InterPro" id="IPR004984">
    <property type="entry name" value="Mycoplasma_lipoprotein_cen_dom"/>
</dbReference>
<sequence length="703" mass="77840">MKKTNKVLLSLASVSILATPLLAASCNRTAKFDQIDDGILKIAAGFSEKNVQGEALKGVVSAYNDWLNKNPDKANEGYLPVKYEFLPNGYQTGPLTTKLAAKERKTFWNILLNYPTSASIIAQNSMNLALSDEEFEALGIADAFKDSNKAIGGNTKNEKWVVPLGVSSEISSINKVLVGKFASELKDKMGVKYEESKSSKLKSYIEYYNSKSNGKKSYVDKFWKSAKANIDENVKTEISKMNLDLSDEIFNSYEKLVKFAIAARKMYPKDLSKPILGIDSLATAINVMTAAKTKGDLTKGFITPSPEHVIDGGYDYSSFLKDGTSQNKIFKDLLEIIFEGIKTGAVWVGGGGAYGSNLLTKHNMAINIGSTAGYSHTYIDSDHVTINYVNEEKNTIDSRDIFTLSEGKEKSLLKFTSGKYTNDIYASNSTNDPGKHNKKFVSKDKADELINKVKSNYAKYKLVRLGYDKNTNQLVLSKSNGKIDKGYKLKDEDKGKVVHLGVIFSGDQIEYSLVESTLIKEKKLDSNALLNKVDADWVSAPLKGKSEDKNSVFVQGPSMVLIHANERENKATKLFVNWMFKNKLNSIEFNKTKKAVKFDNIVPIDAFNQYSSYISPSKSYFETKNGDISKLKLNDASKIAFENLKKISSDSSNYQTADDVASVKSDKLRDAIGSAGRKMVNEVASSKPVDLKDFLAQIDKLFK</sequence>
<dbReference type="Pfam" id="PF03305">
    <property type="entry name" value="Lipoprotein_X"/>
    <property type="match status" value="1"/>
</dbReference>
<dbReference type="GO" id="GO:0005886">
    <property type="term" value="C:plasma membrane"/>
    <property type="evidence" value="ECO:0007669"/>
    <property type="project" value="UniProtKB-SubCell"/>
</dbReference>
<dbReference type="InterPro" id="IPR004890">
    <property type="entry name" value="Lipoprotein_10_C"/>
</dbReference>
<dbReference type="OrthoDB" id="393769at2"/>
<feature type="domain" description="Mycoplasma lipoprotein central" evidence="11">
    <location>
        <begin position="235"/>
        <end position="390"/>
    </location>
</feature>
<keyword evidence="6" id="KW-0472">Membrane</keyword>
<comment type="caution">
    <text evidence="12">The sequence shown here is derived from an EMBL/GenBank/DDBJ whole genome shotgun (WGS) entry which is preliminary data.</text>
</comment>
<dbReference type="EMBL" id="QKUB01000005">
    <property type="protein sequence ID" value="PZV99892.1"/>
    <property type="molecule type" value="Genomic_DNA"/>
</dbReference>
<keyword evidence="13" id="KW-1185">Reference proteome</keyword>
<evidence type="ECO:0000259" key="10">
    <source>
        <dbReference type="Pfam" id="PF03202"/>
    </source>
</evidence>
<dbReference type="NCBIfam" id="NF045826">
    <property type="entry name" value="lipo_P68"/>
    <property type="match status" value="1"/>
</dbReference>
<feature type="signal peptide" evidence="9">
    <location>
        <begin position="1"/>
        <end position="23"/>
    </location>
</feature>
<evidence type="ECO:0000256" key="1">
    <source>
        <dbReference type="ARBA" id="ARBA00004193"/>
    </source>
</evidence>
<accession>A0A2W7GPS6</accession>
<protein>
    <submittedName>
        <fullName evidence="12">MG185/MG260 protein</fullName>
    </submittedName>
</protein>
<evidence type="ECO:0000256" key="5">
    <source>
        <dbReference type="ARBA" id="ARBA00022737"/>
    </source>
</evidence>
<dbReference type="RefSeq" id="WP_111518593.1">
    <property type="nucleotide sequence ID" value="NZ_QKUB01000005.1"/>
</dbReference>
<comment type="similarity">
    <text evidence="2">Belongs to the MG185/MG260 family.</text>
</comment>
<keyword evidence="4 9" id="KW-0732">Signal</keyword>
<evidence type="ECO:0000256" key="6">
    <source>
        <dbReference type="ARBA" id="ARBA00023136"/>
    </source>
</evidence>
<evidence type="ECO:0000256" key="4">
    <source>
        <dbReference type="ARBA" id="ARBA00022729"/>
    </source>
</evidence>
<name>A0A2W7GPS6_9BACT</name>
<keyword evidence="5" id="KW-0677">Repeat</keyword>
<keyword evidence="8" id="KW-0449">Lipoprotein</keyword>
<dbReference type="NCBIfam" id="NF033817">
    <property type="entry name" value="Mplas_variab_LP"/>
    <property type="match status" value="1"/>
</dbReference>
<evidence type="ECO:0000256" key="3">
    <source>
        <dbReference type="ARBA" id="ARBA00022475"/>
    </source>
</evidence>
<evidence type="ECO:0000256" key="9">
    <source>
        <dbReference type="SAM" id="SignalP"/>
    </source>
</evidence>
<dbReference type="InterPro" id="IPR049890">
    <property type="entry name" value="VlpA-F-like_signal"/>
</dbReference>
<evidence type="ECO:0000313" key="13">
    <source>
        <dbReference type="Proteomes" id="UP000249646"/>
    </source>
</evidence>
<dbReference type="PROSITE" id="PS51257">
    <property type="entry name" value="PROKAR_LIPOPROTEIN"/>
    <property type="match status" value="1"/>
</dbReference>
<organism evidence="12 13">
    <name type="scientific">Metamycoplasma auris</name>
    <dbReference type="NCBI Taxonomy" id="51363"/>
    <lineage>
        <taxon>Bacteria</taxon>
        <taxon>Bacillati</taxon>
        <taxon>Mycoplasmatota</taxon>
        <taxon>Mycoplasmoidales</taxon>
        <taxon>Metamycoplasmataceae</taxon>
        <taxon>Metamycoplasma</taxon>
    </lineage>
</organism>
<gene>
    <name evidence="12" type="ORF">BCF89_10520</name>
</gene>
<dbReference type="Pfam" id="PF03202">
    <property type="entry name" value="Lipoprotein_10"/>
    <property type="match status" value="1"/>
</dbReference>
<proteinExistence type="inferred from homology"/>
<dbReference type="Proteomes" id="UP000249646">
    <property type="component" value="Unassembled WGS sequence"/>
</dbReference>
<evidence type="ECO:0000259" key="11">
    <source>
        <dbReference type="Pfam" id="PF03305"/>
    </source>
</evidence>
<dbReference type="InterPro" id="IPR054825">
    <property type="entry name" value="P68-like"/>
</dbReference>
<feature type="domain" description="Mycoplasma lipoprotein C-terminal" evidence="10">
    <location>
        <begin position="554"/>
        <end position="681"/>
    </location>
</feature>
<keyword evidence="7" id="KW-0564">Palmitate</keyword>
<evidence type="ECO:0000256" key="2">
    <source>
        <dbReference type="ARBA" id="ARBA00009031"/>
    </source>
</evidence>
<feature type="chain" id="PRO_5015894962" evidence="9">
    <location>
        <begin position="24"/>
        <end position="703"/>
    </location>
</feature>
<evidence type="ECO:0000256" key="7">
    <source>
        <dbReference type="ARBA" id="ARBA00023139"/>
    </source>
</evidence>